<dbReference type="OrthoDB" id="2192946at2759"/>
<dbReference type="GO" id="GO:0051321">
    <property type="term" value="P:meiotic cell cycle"/>
    <property type="evidence" value="ECO:0007669"/>
    <property type="project" value="TreeGrafter"/>
</dbReference>
<evidence type="ECO:0000256" key="2">
    <source>
        <dbReference type="ARBA" id="ARBA00022490"/>
    </source>
</evidence>
<reference evidence="9" key="1">
    <citation type="submission" date="2021-03" db="EMBL/GenBank/DDBJ databases">
        <authorList>
            <person name="Tagirdzhanova G."/>
        </authorList>
    </citation>
    <scope>NUCLEOTIDE SEQUENCE</scope>
</reference>
<dbReference type="PANTHER" id="PTHR19302">
    <property type="entry name" value="GAMMA TUBULIN COMPLEX PROTEIN"/>
    <property type="match status" value="1"/>
</dbReference>
<keyword evidence="10" id="KW-1185">Reference proteome</keyword>
<feature type="compositionally biased region" description="Polar residues" evidence="6">
    <location>
        <begin position="1"/>
        <end position="23"/>
    </location>
</feature>
<comment type="subcellular location">
    <subcellularLocation>
        <location evidence="5">Cytoplasm</location>
        <location evidence="5">Cytoskeleton</location>
        <location evidence="5">Microtubule organizing center</location>
    </subcellularLocation>
</comment>
<feature type="domain" description="Gamma tubulin complex component C-terminal" evidence="7">
    <location>
        <begin position="528"/>
        <end position="905"/>
    </location>
</feature>
<feature type="compositionally biased region" description="Polar residues" evidence="6">
    <location>
        <begin position="58"/>
        <end position="71"/>
    </location>
</feature>
<gene>
    <name evidence="9" type="ORF">ALECFALPRED_006411</name>
</gene>
<dbReference type="InterPro" id="IPR007259">
    <property type="entry name" value="GCP"/>
</dbReference>
<evidence type="ECO:0000313" key="10">
    <source>
        <dbReference type="Proteomes" id="UP000664203"/>
    </source>
</evidence>
<protein>
    <recommendedName>
        <fullName evidence="5">Spindle pole body component</fullName>
    </recommendedName>
</protein>
<keyword evidence="2 5" id="KW-0963">Cytoplasm</keyword>
<evidence type="ECO:0000256" key="6">
    <source>
        <dbReference type="SAM" id="MobiDB-lite"/>
    </source>
</evidence>
<keyword evidence="3 5" id="KW-0493">Microtubule</keyword>
<evidence type="ECO:0000256" key="4">
    <source>
        <dbReference type="ARBA" id="ARBA00023212"/>
    </source>
</evidence>
<dbReference type="GO" id="GO:0031122">
    <property type="term" value="P:cytoplasmic microtubule organization"/>
    <property type="evidence" value="ECO:0007669"/>
    <property type="project" value="TreeGrafter"/>
</dbReference>
<dbReference type="GO" id="GO:0044732">
    <property type="term" value="C:mitotic spindle pole body"/>
    <property type="evidence" value="ECO:0007669"/>
    <property type="project" value="TreeGrafter"/>
</dbReference>
<feature type="region of interest" description="Disordered" evidence="6">
    <location>
        <begin position="1"/>
        <end position="122"/>
    </location>
</feature>
<evidence type="ECO:0000259" key="7">
    <source>
        <dbReference type="Pfam" id="PF04130"/>
    </source>
</evidence>
<feature type="domain" description="Gamma tubulin complex component protein N-terminal" evidence="8">
    <location>
        <begin position="188"/>
        <end position="522"/>
    </location>
</feature>
<dbReference type="GO" id="GO:0005874">
    <property type="term" value="C:microtubule"/>
    <property type="evidence" value="ECO:0007669"/>
    <property type="project" value="UniProtKB-KW"/>
</dbReference>
<dbReference type="Pfam" id="PF04130">
    <property type="entry name" value="GCP_C_terminal"/>
    <property type="match status" value="1"/>
</dbReference>
<dbReference type="GO" id="GO:0007020">
    <property type="term" value="P:microtubule nucleation"/>
    <property type="evidence" value="ECO:0007669"/>
    <property type="project" value="InterPro"/>
</dbReference>
<sequence>MSTIANARNTAESSRRLSATSGAKSRAPSPRVGARERQLSSAEVIPEDSASNGPHIRSASSAQKMNGSTTALGERQTGRVHLATREKLQVRTRSPVKAPMGDSVEDRGSTERVPTRRSSRAVDGKLEATKKEKRALPPWKPQASLIPYTTAPLAARISASPLSSLMPACLEPELLIHLTPDRQESAILEDLLFVFMGYEGQYIRYVDKYNPSLEKDRLAGPGFRILSGLDPSLRDLTSSVLKMATYFSAMEAFVEVQSREEFGAINHALCASISKLLKEYLVFIVQLEHQLLSNPSFTLHLLRLHTLPTSHMMLQLYTLAQEILKKNSLLEEDLDDSVDGFDEVDNILEQLREGGDLAPGSMVKKVCKGGSVLRLLTERLSFMSGDPAARTLLQTLLRDASRPYMVMLNEWLHHGSIKDSHSEFLIKEQQSIKREKLEEDYTDEYWEKRYTVRDNDVPPQLEGVKDKVLLAGKYLNVVRECGGVDVSKEVKDVPKSFDDPQFLDNVNGAYAHANSSLLNLLVTTHALGARLRSMKHYFFLDRSDFFTYFLDLSTSELKKPWRLVNVGKLQSLLDLVLRQPGTVAAQDPFKEDVKVQMNNVGLTQLVMRVVNVRGFDEEPAPESIDRYRTPATKPATDEEDKMIGFEALEFKFSVPFPLSLVISSKTVFRYQILFRYLLSMRHLEGLLVSSWEDHNKVLSWTHKSGDAKLEMWKRRVWTLRARMLVFVQQTLYYCTSEVIEPNWQALMTRVNGEDKLDRNGRPGSSKPTRTVDELMEDHVDFLDTCLKECMLMNSKLLKIHSKLTSACTMFATYTSTLSRTLFACSPSLAGTPAHLTYLTTTSSRHKNAQSIPDETKAYDPKKLENLTEMLGKYEYNFNHHLRLLLDALDYYAATETVALSRLCAVLGSATNGGGGGDERSES</sequence>
<dbReference type="InterPro" id="IPR042241">
    <property type="entry name" value="GCP_C_sf"/>
</dbReference>
<dbReference type="FunFam" id="1.20.120.1900:FF:000011">
    <property type="entry name" value="Spindle pole body component"/>
    <property type="match status" value="1"/>
</dbReference>
<comment type="caution">
    <text evidence="9">The sequence shown here is derived from an EMBL/GenBank/DDBJ whole genome shotgun (WGS) entry which is preliminary data.</text>
</comment>
<proteinExistence type="inferred from homology"/>
<dbReference type="GO" id="GO:0000922">
    <property type="term" value="C:spindle pole"/>
    <property type="evidence" value="ECO:0007669"/>
    <property type="project" value="InterPro"/>
</dbReference>
<dbReference type="GO" id="GO:0051011">
    <property type="term" value="F:microtubule minus-end binding"/>
    <property type="evidence" value="ECO:0007669"/>
    <property type="project" value="TreeGrafter"/>
</dbReference>
<evidence type="ECO:0000256" key="1">
    <source>
        <dbReference type="ARBA" id="ARBA00010337"/>
    </source>
</evidence>
<dbReference type="PANTHER" id="PTHR19302:SF13">
    <property type="entry name" value="GAMMA-TUBULIN COMPLEX COMPONENT 2"/>
    <property type="match status" value="1"/>
</dbReference>
<dbReference type="InterPro" id="IPR040457">
    <property type="entry name" value="GCP_C"/>
</dbReference>
<feature type="compositionally biased region" description="Basic and acidic residues" evidence="6">
    <location>
        <begin position="104"/>
        <end position="122"/>
    </location>
</feature>
<dbReference type="GO" id="GO:0043015">
    <property type="term" value="F:gamma-tubulin binding"/>
    <property type="evidence" value="ECO:0007669"/>
    <property type="project" value="InterPro"/>
</dbReference>
<evidence type="ECO:0000256" key="3">
    <source>
        <dbReference type="ARBA" id="ARBA00022701"/>
    </source>
</evidence>
<dbReference type="AlphaFoldDB" id="A0A8H3G048"/>
<dbReference type="Gene3D" id="1.20.120.1900">
    <property type="entry name" value="Gamma-tubulin complex, C-terminal domain"/>
    <property type="match status" value="1"/>
</dbReference>
<accession>A0A8H3G048</accession>
<evidence type="ECO:0000259" key="8">
    <source>
        <dbReference type="Pfam" id="PF17681"/>
    </source>
</evidence>
<dbReference type="GO" id="GO:0000930">
    <property type="term" value="C:gamma-tubulin complex"/>
    <property type="evidence" value="ECO:0007669"/>
    <property type="project" value="UniProtKB-ARBA"/>
</dbReference>
<dbReference type="EMBL" id="CAJPDR010000408">
    <property type="protein sequence ID" value="CAF9935501.1"/>
    <property type="molecule type" value="Genomic_DNA"/>
</dbReference>
<dbReference type="InterPro" id="IPR041470">
    <property type="entry name" value="GCP_N"/>
</dbReference>
<dbReference type="GO" id="GO:0000278">
    <property type="term" value="P:mitotic cell cycle"/>
    <property type="evidence" value="ECO:0007669"/>
    <property type="project" value="TreeGrafter"/>
</dbReference>
<evidence type="ECO:0000256" key="5">
    <source>
        <dbReference type="RuleBase" id="RU363050"/>
    </source>
</evidence>
<keyword evidence="4 5" id="KW-0206">Cytoskeleton</keyword>
<name>A0A8H3G048_9LECA</name>
<organism evidence="9 10">
    <name type="scientific">Alectoria fallacina</name>
    <dbReference type="NCBI Taxonomy" id="1903189"/>
    <lineage>
        <taxon>Eukaryota</taxon>
        <taxon>Fungi</taxon>
        <taxon>Dikarya</taxon>
        <taxon>Ascomycota</taxon>
        <taxon>Pezizomycotina</taxon>
        <taxon>Lecanoromycetes</taxon>
        <taxon>OSLEUM clade</taxon>
        <taxon>Lecanoromycetidae</taxon>
        <taxon>Lecanorales</taxon>
        <taxon>Lecanorineae</taxon>
        <taxon>Parmeliaceae</taxon>
        <taxon>Alectoria</taxon>
    </lineage>
</organism>
<dbReference type="Pfam" id="PF17681">
    <property type="entry name" value="GCP_N_terminal"/>
    <property type="match status" value="1"/>
</dbReference>
<comment type="similarity">
    <text evidence="1 5">Belongs to the TUBGCP family.</text>
</comment>
<dbReference type="GO" id="GO:0051225">
    <property type="term" value="P:spindle assembly"/>
    <property type="evidence" value="ECO:0007669"/>
    <property type="project" value="TreeGrafter"/>
</dbReference>
<evidence type="ECO:0000313" key="9">
    <source>
        <dbReference type="EMBL" id="CAF9935501.1"/>
    </source>
</evidence>
<dbReference type="Proteomes" id="UP000664203">
    <property type="component" value="Unassembled WGS sequence"/>
</dbReference>